<proteinExistence type="predicted"/>
<dbReference type="Proteomes" id="UP000199514">
    <property type="component" value="Unassembled WGS sequence"/>
</dbReference>
<protein>
    <submittedName>
        <fullName evidence="2">Uncharacterized protein</fullName>
    </submittedName>
</protein>
<dbReference type="AlphaFoldDB" id="A0A1I1LCF7"/>
<dbReference type="RefSeq" id="WP_143083978.1">
    <property type="nucleotide sequence ID" value="NZ_FOLE01000008.1"/>
</dbReference>
<name>A0A1I1LCF7_9BACT</name>
<evidence type="ECO:0000313" key="2">
    <source>
        <dbReference type="EMBL" id="SFC70719.1"/>
    </source>
</evidence>
<dbReference type="OrthoDB" id="1488720at2"/>
<feature type="chain" id="PRO_5011486799" evidence="1">
    <location>
        <begin position="24"/>
        <end position="527"/>
    </location>
</feature>
<reference evidence="2 3" key="1">
    <citation type="submission" date="2016-10" db="EMBL/GenBank/DDBJ databases">
        <authorList>
            <person name="de Groot N.N."/>
        </authorList>
    </citation>
    <scope>NUCLEOTIDE SEQUENCE [LARGE SCALE GENOMIC DNA]</scope>
    <source>
        <strain evidence="2 3">DSM 6793</strain>
    </source>
</reference>
<feature type="signal peptide" evidence="1">
    <location>
        <begin position="1"/>
        <end position="23"/>
    </location>
</feature>
<evidence type="ECO:0000313" key="3">
    <source>
        <dbReference type="Proteomes" id="UP000199514"/>
    </source>
</evidence>
<dbReference type="STRING" id="927664.SAMN05421780_108166"/>
<sequence>MKYFKLLFVICGLCCAMAAPVMAQTVEVEKVHEISRRAKRGYLAKMDFDEAKGQYTLYFVVSENKRRIKLEVYTFDRDFNLVEQHEEEEMVEQLSKKYKWFKYVSPEKEVIIWENVTVESNFVGTLVLKKKQITRKWSWYYGGYSTDVKLLEKIKPRSEGGDKYYYKAHYEDEKTGNLIVVASTKNKDANKNFEVLKFNRSGELLERTNLGFKFAMMPIFTRRITQPDPDDAESTISVGAFMIFAPIKEAKENTNPDPTAYEIVRIDNDLKVEKAPFKAETAYWRVDEALEDGKGNYYFYGVAVEDDRYYNFIPTPRKFKSVQLLKFNNIANKVEYVTATNIKEMLTKAVNPPSQRREPEYTGGPFSVKGSFVNEEGEFFLYGQNYKADSKGAITYKDVIGLYFDPKGALRAMYGIDPVENNRNAKSLGAPQYLLPAGLSGKYMYWMLTEIDGFDLGENRLELYPRIARISKADGSITDFLTLGVVDKKKYYLDSKYPYFKLGDGRLVFFGSSSNGKRLYFSRVRFD</sequence>
<keyword evidence="3" id="KW-1185">Reference proteome</keyword>
<gene>
    <name evidence="2" type="ORF">SAMN05421780_108166</name>
</gene>
<dbReference type="EMBL" id="FOLE01000008">
    <property type="protein sequence ID" value="SFC70719.1"/>
    <property type="molecule type" value="Genomic_DNA"/>
</dbReference>
<accession>A0A1I1LCF7</accession>
<organism evidence="2 3">
    <name type="scientific">Flexibacter flexilis DSM 6793</name>
    <dbReference type="NCBI Taxonomy" id="927664"/>
    <lineage>
        <taxon>Bacteria</taxon>
        <taxon>Pseudomonadati</taxon>
        <taxon>Bacteroidota</taxon>
        <taxon>Cytophagia</taxon>
        <taxon>Cytophagales</taxon>
        <taxon>Flexibacteraceae</taxon>
        <taxon>Flexibacter</taxon>
    </lineage>
</organism>
<keyword evidence="1" id="KW-0732">Signal</keyword>
<evidence type="ECO:0000256" key="1">
    <source>
        <dbReference type="SAM" id="SignalP"/>
    </source>
</evidence>